<sequence length="191" mass="21469">MLVLFETPASFALFKVLDEEKFSKVEVILRKKSEGWEVGIEVFDGGVSGGVDGDEALDEDEDDDVTPNYVFLHVQTKDLDRAELVRRREEHIQATPDQPIDEDQLYYDTTGDWLKGRIYGLGSYAGRNIRYIVRGFHVDSVENAYGLRREHLLSTTAVAAATSTTSRASSQVVMGSTHSPEQQHDDDDRDI</sequence>
<protein>
    <submittedName>
        <fullName evidence="2">Uncharacterized protein</fullName>
    </submittedName>
</protein>
<reference evidence="2 3" key="1">
    <citation type="submission" date="2024-01" db="EMBL/GenBank/DDBJ databases">
        <title>Genome assemblies of Stephania.</title>
        <authorList>
            <person name="Yang L."/>
        </authorList>
    </citation>
    <scope>NUCLEOTIDE SEQUENCE [LARGE SCALE GENOMIC DNA]</scope>
    <source>
        <strain evidence="2">YNDBR</strain>
        <tissue evidence="2">Leaf</tissue>
    </source>
</reference>
<evidence type="ECO:0000256" key="1">
    <source>
        <dbReference type="SAM" id="MobiDB-lite"/>
    </source>
</evidence>
<gene>
    <name evidence="2" type="ORF">Syun_014258</name>
</gene>
<keyword evidence="3" id="KW-1185">Reference proteome</keyword>
<proteinExistence type="predicted"/>
<dbReference type="AlphaFoldDB" id="A0AAP0JKN7"/>
<feature type="region of interest" description="Disordered" evidence="1">
    <location>
        <begin position="164"/>
        <end position="191"/>
    </location>
</feature>
<comment type="caution">
    <text evidence="2">The sequence shown here is derived from an EMBL/GenBank/DDBJ whole genome shotgun (WGS) entry which is preliminary data.</text>
</comment>
<accession>A0AAP0JKN7</accession>
<dbReference type="EMBL" id="JBBNAF010000006">
    <property type="protein sequence ID" value="KAK9134928.1"/>
    <property type="molecule type" value="Genomic_DNA"/>
</dbReference>
<organism evidence="2 3">
    <name type="scientific">Stephania yunnanensis</name>
    <dbReference type="NCBI Taxonomy" id="152371"/>
    <lineage>
        <taxon>Eukaryota</taxon>
        <taxon>Viridiplantae</taxon>
        <taxon>Streptophyta</taxon>
        <taxon>Embryophyta</taxon>
        <taxon>Tracheophyta</taxon>
        <taxon>Spermatophyta</taxon>
        <taxon>Magnoliopsida</taxon>
        <taxon>Ranunculales</taxon>
        <taxon>Menispermaceae</taxon>
        <taxon>Menispermoideae</taxon>
        <taxon>Cissampelideae</taxon>
        <taxon>Stephania</taxon>
    </lineage>
</organism>
<feature type="compositionally biased region" description="Polar residues" evidence="1">
    <location>
        <begin position="171"/>
        <end position="180"/>
    </location>
</feature>
<evidence type="ECO:0000313" key="3">
    <source>
        <dbReference type="Proteomes" id="UP001420932"/>
    </source>
</evidence>
<evidence type="ECO:0000313" key="2">
    <source>
        <dbReference type="EMBL" id="KAK9134928.1"/>
    </source>
</evidence>
<dbReference type="Proteomes" id="UP001420932">
    <property type="component" value="Unassembled WGS sequence"/>
</dbReference>
<name>A0AAP0JKN7_9MAGN</name>